<evidence type="ECO:0000313" key="1">
    <source>
        <dbReference type="EMBL" id="RNA39733.1"/>
    </source>
</evidence>
<protein>
    <submittedName>
        <fullName evidence="1">Uncharacterized protein</fullName>
    </submittedName>
</protein>
<dbReference type="AlphaFoldDB" id="A0A3M7SV90"/>
<dbReference type="Proteomes" id="UP000276133">
    <property type="component" value="Unassembled WGS sequence"/>
</dbReference>
<dbReference type="OrthoDB" id="6021633at2759"/>
<gene>
    <name evidence="1" type="ORF">BpHYR1_027471</name>
</gene>
<proteinExistence type="predicted"/>
<sequence length="77" mass="9321">SIKLNFIDFIDTDKLVKKIISDFVDLENNQYSLLDKLKTIIWYLRYKNLDFKNYIFVDEKAVRIGLQVLFHWYLASN</sequence>
<organism evidence="1 2">
    <name type="scientific">Brachionus plicatilis</name>
    <name type="common">Marine rotifer</name>
    <name type="synonym">Brachionus muelleri</name>
    <dbReference type="NCBI Taxonomy" id="10195"/>
    <lineage>
        <taxon>Eukaryota</taxon>
        <taxon>Metazoa</taxon>
        <taxon>Spiralia</taxon>
        <taxon>Gnathifera</taxon>
        <taxon>Rotifera</taxon>
        <taxon>Eurotatoria</taxon>
        <taxon>Monogononta</taxon>
        <taxon>Pseudotrocha</taxon>
        <taxon>Ploima</taxon>
        <taxon>Brachionidae</taxon>
        <taxon>Brachionus</taxon>
    </lineage>
</organism>
<reference evidence="1 2" key="1">
    <citation type="journal article" date="2018" name="Sci. Rep.">
        <title>Genomic signatures of local adaptation to the degree of environmental predictability in rotifers.</title>
        <authorList>
            <person name="Franch-Gras L."/>
            <person name="Hahn C."/>
            <person name="Garcia-Roger E.M."/>
            <person name="Carmona M.J."/>
            <person name="Serra M."/>
            <person name="Gomez A."/>
        </authorList>
    </citation>
    <scope>NUCLEOTIDE SEQUENCE [LARGE SCALE GENOMIC DNA]</scope>
    <source>
        <strain evidence="1">HYR1</strain>
    </source>
</reference>
<keyword evidence="2" id="KW-1185">Reference proteome</keyword>
<dbReference type="EMBL" id="REGN01000707">
    <property type="protein sequence ID" value="RNA39733.1"/>
    <property type="molecule type" value="Genomic_DNA"/>
</dbReference>
<accession>A0A3M7SV90</accession>
<evidence type="ECO:0000313" key="2">
    <source>
        <dbReference type="Proteomes" id="UP000276133"/>
    </source>
</evidence>
<feature type="non-terminal residue" evidence="1">
    <location>
        <position position="1"/>
    </location>
</feature>
<name>A0A3M7SV90_BRAPC</name>
<comment type="caution">
    <text evidence="1">The sequence shown here is derived from an EMBL/GenBank/DDBJ whole genome shotgun (WGS) entry which is preliminary data.</text>
</comment>